<dbReference type="AlphaFoldDB" id="A0A6A5Z8N4"/>
<protein>
    <submittedName>
        <fullName evidence="1">Uncharacterized protein</fullName>
    </submittedName>
</protein>
<accession>A0A6A5Z8N4</accession>
<evidence type="ECO:0000313" key="1">
    <source>
        <dbReference type="EMBL" id="KAF2115800.1"/>
    </source>
</evidence>
<reference evidence="1" key="1">
    <citation type="journal article" date="2020" name="Stud. Mycol.">
        <title>101 Dothideomycetes genomes: a test case for predicting lifestyles and emergence of pathogens.</title>
        <authorList>
            <person name="Haridas S."/>
            <person name="Albert R."/>
            <person name="Binder M."/>
            <person name="Bloem J."/>
            <person name="Labutti K."/>
            <person name="Salamov A."/>
            <person name="Andreopoulos B."/>
            <person name="Baker S."/>
            <person name="Barry K."/>
            <person name="Bills G."/>
            <person name="Bluhm B."/>
            <person name="Cannon C."/>
            <person name="Castanera R."/>
            <person name="Culley D."/>
            <person name="Daum C."/>
            <person name="Ezra D."/>
            <person name="Gonzalez J."/>
            <person name="Henrissat B."/>
            <person name="Kuo A."/>
            <person name="Liang C."/>
            <person name="Lipzen A."/>
            <person name="Lutzoni F."/>
            <person name="Magnuson J."/>
            <person name="Mondo S."/>
            <person name="Nolan M."/>
            <person name="Ohm R."/>
            <person name="Pangilinan J."/>
            <person name="Park H.-J."/>
            <person name="Ramirez L."/>
            <person name="Alfaro M."/>
            <person name="Sun H."/>
            <person name="Tritt A."/>
            <person name="Yoshinaga Y."/>
            <person name="Zwiers L.-H."/>
            <person name="Turgeon B."/>
            <person name="Goodwin S."/>
            <person name="Spatafora J."/>
            <person name="Crous P."/>
            <person name="Grigoriev I."/>
        </authorList>
    </citation>
    <scope>NUCLEOTIDE SEQUENCE</scope>
    <source>
        <strain evidence="1">CBS 627.86</strain>
    </source>
</reference>
<keyword evidence="2" id="KW-1185">Reference proteome</keyword>
<dbReference type="OrthoDB" id="3670674at2759"/>
<dbReference type="Proteomes" id="UP000799770">
    <property type="component" value="Unassembled WGS sequence"/>
</dbReference>
<name>A0A6A5Z8N4_9PLEO</name>
<evidence type="ECO:0000313" key="2">
    <source>
        <dbReference type="Proteomes" id="UP000799770"/>
    </source>
</evidence>
<organism evidence="1 2">
    <name type="scientific">Lophiotrema nucula</name>
    <dbReference type="NCBI Taxonomy" id="690887"/>
    <lineage>
        <taxon>Eukaryota</taxon>
        <taxon>Fungi</taxon>
        <taxon>Dikarya</taxon>
        <taxon>Ascomycota</taxon>
        <taxon>Pezizomycotina</taxon>
        <taxon>Dothideomycetes</taxon>
        <taxon>Pleosporomycetidae</taxon>
        <taxon>Pleosporales</taxon>
        <taxon>Lophiotremataceae</taxon>
        <taxon>Lophiotrema</taxon>
    </lineage>
</organism>
<proteinExistence type="predicted"/>
<sequence>MKIGKSTTSRVLPSRVHHASQEEHNTYLSFEELRDALTSYVNDVLEGPKFHKFLELPLELRQEIYAHYFRDNRASVCRGWPDIWVRCPLKYVDFPKRIRSALPFDGLCFLPNLCFVNRTHGMEAASFLFETATFTFSELFINVYGEDECWWFFTRSDEIWRQESFEQGPQNDSSVRSCRIQYHNKGGRLVRCQPARIHTVSVQSPWAAGTRSPSQKVDLHAFWEGRMDTVSRTNIVCRQAMATYARQIKADLGKWARGSKVRTFIKAEVSGQEVSQKFDWEAEDLDIDTTKWVISILAWDQGDDTDSEDDDGDEESWT</sequence>
<gene>
    <name evidence="1" type="ORF">BDV96DRAFT_659105</name>
</gene>
<dbReference type="EMBL" id="ML977322">
    <property type="protein sequence ID" value="KAF2115800.1"/>
    <property type="molecule type" value="Genomic_DNA"/>
</dbReference>